<dbReference type="Proteomes" id="UP001202479">
    <property type="component" value="Unassembled WGS sequence"/>
</dbReference>
<keyword evidence="2" id="KW-1185">Reference proteome</keyword>
<dbReference type="AlphaFoldDB" id="A0AAI9WXQ6"/>
<evidence type="ECO:0000313" key="1">
    <source>
        <dbReference type="EMBL" id="KAI3404318.2"/>
    </source>
</evidence>
<organism evidence="1 2">
    <name type="scientific">Candida oxycetoniae</name>
    <dbReference type="NCBI Taxonomy" id="497107"/>
    <lineage>
        <taxon>Eukaryota</taxon>
        <taxon>Fungi</taxon>
        <taxon>Dikarya</taxon>
        <taxon>Ascomycota</taxon>
        <taxon>Saccharomycotina</taxon>
        <taxon>Pichiomycetes</taxon>
        <taxon>Debaryomycetaceae</taxon>
        <taxon>Candida/Lodderomyces clade</taxon>
        <taxon>Candida</taxon>
    </lineage>
</organism>
<name>A0AAI9WXQ6_9ASCO</name>
<sequence length="335" mass="36698">MQKTKFSKNIKHLISAVFGLLLLGVLISSAISNGNKLNYFSLNKRDSVITRNDEISSKYGKPVIEAPFGINALRIALWQLAQSCQDWSNGDNGAVAVGGCIYGAISTLVTIAGAGWAGYAKGTQIKKAVEVIRAWSRAIGFKKRDITDIATHVLTVQSILTNITGLPHSILIDYNHEPLFSKFYDGGLLYTVNNSAGVPVLGSIKAYNNGSHDLGRIYHGFLNQSKYENNGKRKRGEQFNEQDFTSGGLEMTFLFNDADHGILSTSNDYGTIDHQVSCVLNGLPNNMFEFQILDNNHRGTIAGGNIRGFTDEPYDEDRMDHISAGLAPRQECEVS</sequence>
<dbReference type="RefSeq" id="XP_049180063.1">
    <property type="nucleotide sequence ID" value="XM_049324109.1"/>
</dbReference>
<gene>
    <name evidence="1" type="ORF">KGF56_002838</name>
</gene>
<proteinExistence type="predicted"/>
<dbReference type="GeneID" id="73380455"/>
<comment type="caution">
    <text evidence="1">The sequence shown here is derived from an EMBL/GenBank/DDBJ whole genome shotgun (WGS) entry which is preliminary data.</text>
</comment>
<reference evidence="1" key="1">
    <citation type="journal article" date="2022" name="DNA Res.">
        <title>Genome analysis of five recently described species of the CUG-Ser clade uncovers Candida theae as a new hybrid lineage with pathogenic potential in the Candida parapsilosis species complex.</title>
        <authorList>
            <person name="Mixao V."/>
            <person name="Del Olmo V."/>
            <person name="Hegedusova E."/>
            <person name="Saus E."/>
            <person name="Pryszcz L."/>
            <person name="Cillingova A."/>
            <person name="Nosek J."/>
            <person name="Gabaldon T."/>
        </authorList>
    </citation>
    <scope>NUCLEOTIDE SEQUENCE</scope>
    <source>
        <strain evidence="1">CBS 10844</strain>
    </source>
</reference>
<evidence type="ECO:0000313" key="2">
    <source>
        <dbReference type="Proteomes" id="UP001202479"/>
    </source>
</evidence>
<protein>
    <submittedName>
        <fullName evidence="1">Uncharacterized protein</fullName>
    </submittedName>
</protein>
<dbReference type="EMBL" id="JAHUZD010000104">
    <property type="protein sequence ID" value="KAI3404318.2"/>
    <property type="molecule type" value="Genomic_DNA"/>
</dbReference>
<accession>A0AAI9WXQ6</accession>